<proteinExistence type="predicted"/>
<protein>
    <submittedName>
        <fullName evidence="1">Uncharacterized protein</fullName>
    </submittedName>
</protein>
<dbReference type="EMBL" id="AUXX01000012">
    <property type="protein sequence ID" value="KZN67569.1"/>
    <property type="molecule type" value="Genomic_DNA"/>
</dbReference>
<reference evidence="1 2" key="1">
    <citation type="submission" date="2013-07" db="EMBL/GenBank/DDBJ databases">
        <title>Comparative Genomic and Metabolomic Analysis of Twelve Strains of Pseudoalteromonas luteoviolacea.</title>
        <authorList>
            <person name="Vynne N.G."/>
            <person name="Mansson M."/>
            <person name="Gram L."/>
        </authorList>
    </citation>
    <scope>NUCLEOTIDE SEQUENCE [LARGE SCALE GENOMIC DNA]</scope>
    <source>
        <strain evidence="1 2">S4060-1</strain>
    </source>
</reference>
<evidence type="ECO:0000313" key="2">
    <source>
        <dbReference type="Proteomes" id="UP000076661"/>
    </source>
</evidence>
<comment type="caution">
    <text evidence="1">The sequence shown here is derived from an EMBL/GenBank/DDBJ whole genome shotgun (WGS) entry which is preliminary data.</text>
</comment>
<sequence length="157" mass="17623">MVARKLTLVSSSDSGSLVIKYNQLIERAEKAYFFGLQEKASNTYKQAFDLSIELLCSANANIVSVRRVAEASSYRFDHCPVFEDAEDEFYLEVAANALEDVVRADTDIATRKAALQAYKSVACLACELVRFNQSIRCQVLIDQYVQTEMSHSKFLAN</sequence>
<organism evidence="1 2">
    <name type="scientific">Pseudoalteromonas luteoviolacea S4060-1</name>
    <dbReference type="NCBI Taxonomy" id="1365257"/>
    <lineage>
        <taxon>Bacteria</taxon>
        <taxon>Pseudomonadati</taxon>
        <taxon>Pseudomonadota</taxon>
        <taxon>Gammaproteobacteria</taxon>
        <taxon>Alteromonadales</taxon>
        <taxon>Pseudoalteromonadaceae</taxon>
        <taxon>Pseudoalteromonas</taxon>
    </lineage>
</organism>
<evidence type="ECO:0000313" key="1">
    <source>
        <dbReference type="EMBL" id="KZN67569.1"/>
    </source>
</evidence>
<gene>
    <name evidence="1" type="ORF">N478_02100</name>
</gene>
<accession>A0A162B756</accession>
<dbReference type="RefSeq" id="WP_063380897.1">
    <property type="nucleotide sequence ID" value="NZ_AUXX01000012.1"/>
</dbReference>
<name>A0A162B756_9GAMM</name>
<dbReference type="Proteomes" id="UP000076661">
    <property type="component" value="Unassembled WGS sequence"/>
</dbReference>
<dbReference type="PATRIC" id="fig|1365257.3.peg.2010"/>
<dbReference type="AlphaFoldDB" id="A0A162B756"/>